<dbReference type="InterPro" id="IPR023485">
    <property type="entry name" value="Ptyr_pPase"/>
</dbReference>
<keyword evidence="3" id="KW-0378">Hydrolase</keyword>
<reference evidence="5 6" key="1">
    <citation type="journal article" date="2011" name="J. Bacteriol.">
        <title>Genome sequence of strain IMCC3088, a proteorhodopsin-containing marine bacterium belonging to the OM60/NOR5 clade.</title>
        <authorList>
            <person name="Jang Y."/>
            <person name="Oh H.M."/>
            <person name="Kang I."/>
            <person name="Lee K."/>
            <person name="Yang S.J."/>
            <person name="Cho J.C."/>
        </authorList>
    </citation>
    <scope>NUCLEOTIDE SEQUENCE [LARGE SCALE GENOMIC DNA]</scope>
    <source>
        <strain evidence="5 6">IMCC3088</strain>
    </source>
</reference>
<dbReference type="SUPFAM" id="SSF52788">
    <property type="entry name" value="Phosphotyrosine protein phosphatases I"/>
    <property type="match status" value="1"/>
</dbReference>
<evidence type="ECO:0000256" key="4">
    <source>
        <dbReference type="ARBA" id="ARBA00022912"/>
    </source>
</evidence>
<dbReference type="GO" id="GO:0004725">
    <property type="term" value="F:protein tyrosine phosphatase activity"/>
    <property type="evidence" value="ECO:0007669"/>
    <property type="project" value="UniProtKB-EC"/>
</dbReference>
<keyword evidence="4" id="KW-0904">Protein phosphatase</keyword>
<accession>F3L0C8</accession>
<organism evidence="5 6">
    <name type="scientific">Aequoribacter fuscus</name>
    <dbReference type="NCBI Taxonomy" id="2518989"/>
    <lineage>
        <taxon>Bacteria</taxon>
        <taxon>Pseudomonadati</taxon>
        <taxon>Pseudomonadota</taxon>
        <taxon>Gammaproteobacteria</taxon>
        <taxon>Cellvibrionales</taxon>
        <taxon>Halieaceae</taxon>
        <taxon>Aequoribacter</taxon>
    </lineage>
</organism>
<evidence type="ECO:0000256" key="1">
    <source>
        <dbReference type="ARBA" id="ARBA00011063"/>
    </source>
</evidence>
<protein>
    <recommendedName>
        <fullName evidence="2">protein-tyrosine-phosphatase</fullName>
        <ecNumber evidence="2">3.1.3.48</ecNumber>
    </recommendedName>
</protein>
<dbReference type="CDD" id="cd16343">
    <property type="entry name" value="LMWPTP"/>
    <property type="match status" value="1"/>
</dbReference>
<dbReference type="InterPro" id="IPR017867">
    <property type="entry name" value="Tyr_phospatase_low_mol_wt"/>
</dbReference>
<evidence type="ECO:0000256" key="2">
    <source>
        <dbReference type="ARBA" id="ARBA00013064"/>
    </source>
</evidence>
<dbReference type="EC" id="3.1.3.48" evidence="2"/>
<dbReference type="eggNOG" id="COG0394">
    <property type="taxonomic scope" value="Bacteria"/>
</dbReference>
<evidence type="ECO:0000313" key="6">
    <source>
        <dbReference type="Proteomes" id="UP000005615"/>
    </source>
</evidence>
<gene>
    <name evidence="5" type="ORF">IMCC3088_844</name>
</gene>
<dbReference type="Proteomes" id="UP000005615">
    <property type="component" value="Unassembled WGS sequence"/>
</dbReference>
<sequence>MSEFKILFVCLGNICRSPAAENIFRDFIESDNRPFTVHIDSCGTASYHIGEPPDQRMQDRLRAYNHSYHGCARQFERADFDRFDLIIAMDRNNLKDLQALVRQPTDSAKLRLFSDFLPKGAPKDVPDPYYGGTKGFDRVITMLEDGCDGILQTLCKNPEID</sequence>
<dbReference type="Gene3D" id="3.40.50.2300">
    <property type="match status" value="1"/>
</dbReference>
<proteinExistence type="inferred from homology"/>
<dbReference type="RefSeq" id="WP_009575141.1">
    <property type="nucleotide sequence ID" value="NZ_AEIG01000020.1"/>
</dbReference>
<dbReference type="AlphaFoldDB" id="F3L0C8"/>
<dbReference type="STRING" id="2518989.IMCC3088_844"/>
<dbReference type="InterPro" id="IPR036196">
    <property type="entry name" value="Ptyr_pPase_sf"/>
</dbReference>
<dbReference type="PRINTS" id="PR00719">
    <property type="entry name" value="LMWPTPASE"/>
</dbReference>
<dbReference type="OrthoDB" id="9784339at2"/>
<evidence type="ECO:0000313" key="5">
    <source>
        <dbReference type="EMBL" id="EGG30238.1"/>
    </source>
</evidence>
<dbReference type="EMBL" id="AEIG01000020">
    <property type="protein sequence ID" value="EGG30238.1"/>
    <property type="molecule type" value="Genomic_DNA"/>
</dbReference>
<dbReference type="PANTHER" id="PTHR11717">
    <property type="entry name" value="LOW MOLECULAR WEIGHT PROTEIN TYROSINE PHOSPHATASE"/>
    <property type="match status" value="1"/>
</dbReference>
<keyword evidence="6" id="KW-1185">Reference proteome</keyword>
<dbReference type="SMART" id="SM00226">
    <property type="entry name" value="LMWPc"/>
    <property type="match status" value="1"/>
</dbReference>
<evidence type="ECO:0000256" key="3">
    <source>
        <dbReference type="ARBA" id="ARBA00022801"/>
    </source>
</evidence>
<dbReference type="PANTHER" id="PTHR11717:SF7">
    <property type="entry name" value="LOW MOLECULAR WEIGHT PHOSPHOTYROSINE PROTEIN PHOSPHATASE"/>
    <property type="match status" value="1"/>
</dbReference>
<comment type="caution">
    <text evidence="5">The sequence shown here is derived from an EMBL/GenBank/DDBJ whole genome shotgun (WGS) entry which is preliminary data.</text>
</comment>
<dbReference type="InterPro" id="IPR050438">
    <property type="entry name" value="LMW_PTPase"/>
</dbReference>
<comment type="similarity">
    <text evidence="1">Belongs to the low molecular weight phosphotyrosine protein phosphatase family.</text>
</comment>
<name>F3L0C8_9GAMM</name>
<dbReference type="Pfam" id="PF01451">
    <property type="entry name" value="LMWPc"/>
    <property type="match status" value="1"/>
</dbReference>